<dbReference type="AlphaFoldDB" id="A0A2V1N162"/>
<evidence type="ECO:0000313" key="2">
    <source>
        <dbReference type="Proteomes" id="UP000245080"/>
    </source>
</evidence>
<dbReference type="RefSeq" id="WP_109249667.1">
    <property type="nucleotide sequence ID" value="NZ_QCXQ01000001.1"/>
</dbReference>
<sequence>MLRDLYPLAVNAGIPATEYWDMTLDEITIQSAAIKKQHQDALKERAVMDHRLSQLLAFAFNEPNKMPSVDKMYGFLNDATTKKEIAEPTPEWKKDQAEFIKQALAIKQINNAKRAQGGE</sequence>
<dbReference type="Proteomes" id="UP000245080">
    <property type="component" value="Unassembled WGS sequence"/>
</dbReference>
<name>A0A2V1N162_9LACO</name>
<dbReference type="EMBL" id="QCXQ01000001">
    <property type="protein sequence ID" value="PWG00954.1"/>
    <property type="molecule type" value="Genomic_DNA"/>
</dbReference>
<evidence type="ECO:0000313" key="1">
    <source>
        <dbReference type="EMBL" id="PWG00954.1"/>
    </source>
</evidence>
<organism evidence="1 2">
    <name type="scientific">Levilactobacillus bambusae</name>
    <dbReference type="NCBI Taxonomy" id="2024736"/>
    <lineage>
        <taxon>Bacteria</taxon>
        <taxon>Bacillati</taxon>
        <taxon>Bacillota</taxon>
        <taxon>Bacilli</taxon>
        <taxon>Lactobacillales</taxon>
        <taxon>Lactobacillaceae</taxon>
        <taxon>Levilactobacillus</taxon>
    </lineage>
</organism>
<proteinExistence type="predicted"/>
<comment type="caution">
    <text evidence="1">The sequence shown here is derived from an EMBL/GenBank/DDBJ whole genome shotgun (WGS) entry which is preliminary data.</text>
</comment>
<keyword evidence="2" id="KW-1185">Reference proteome</keyword>
<reference evidence="1 2" key="1">
    <citation type="journal article" date="2018" name="Int. J. Syst. Evol. Microbiol.">
        <title>Lactobacillus bambusae sp. nov., isolated from a traditional fermented Ma-bamboo shoots of Taiwan.</title>
        <authorList>
            <person name="Wang L.-T."/>
        </authorList>
    </citation>
    <scope>NUCLEOTIDE SEQUENCE [LARGE SCALE GENOMIC DNA]</scope>
    <source>
        <strain evidence="1 2">BS-W1</strain>
    </source>
</reference>
<gene>
    <name evidence="1" type="ORF">DCM90_01900</name>
</gene>
<accession>A0A2V1N162</accession>
<protein>
    <submittedName>
        <fullName evidence="1">Uncharacterized protein</fullName>
    </submittedName>
</protein>